<dbReference type="RefSeq" id="WP_025357174.1">
    <property type="nucleotide sequence ID" value="NZ_BAAABQ010000027.1"/>
</dbReference>
<name>A0ABR6BYH3_9PSEU</name>
<feature type="transmembrane region" description="Helical" evidence="6">
    <location>
        <begin position="165"/>
        <end position="186"/>
    </location>
</feature>
<dbReference type="InterPro" id="IPR002781">
    <property type="entry name" value="TM_pro_TauE-like"/>
</dbReference>
<comment type="caution">
    <text evidence="7">The sequence shown here is derived from an EMBL/GenBank/DDBJ whole genome shotgun (WGS) entry which is preliminary data.</text>
</comment>
<reference evidence="7 8" key="1">
    <citation type="submission" date="2020-08" db="EMBL/GenBank/DDBJ databases">
        <title>Genomic Encyclopedia of Archaeal and Bacterial Type Strains, Phase II (KMG-II): from individual species to whole genera.</title>
        <authorList>
            <person name="Goeker M."/>
        </authorList>
    </citation>
    <scope>NUCLEOTIDE SEQUENCE [LARGE SCALE GENOMIC DNA]</scope>
    <source>
        <strain evidence="7 8">DSM 43850</strain>
    </source>
</reference>
<protein>
    <recommendedName>
        <fullName evidence="6">Probable membrane transporter protein</fullName>
    </recommendedName>
</protein>
<dbReference type="Pfam" id="PF01925">
    <property type="entry name" value="TauE"/>
    <property type="match status" value="1"/>
</dbReference>
<keyword evidence="6" id="KW-1003">Cell membrane</keyword>
<evidence type="ECO:0000256" key="1">
    <source>
        <dbReference type="ARBA" id="ARBA00004141"/>
    </source>
</evidence>
<keyword evidence="3 6" id="KW-0812">Transmembrane</keyword>
<dbReference type="PANTHER" id="PTHR43701">
    <property type="entry name" value="MEMBRANE TRANSPORTER PROTEIN MJ0441-RELATED"/>
    <property type="match status" value="1"/>
</dbReference>
<feature type="transmembrane region" description="Helical" evidence="6">
    <location>
        <begin position="128"/>
        <end position="153"/>
    </location>
</feature>
<evidence type="ECO:0000256" key="2">
    <source>
        <dbReference type="ARBA" id="ARBA00009142"/>
    </source>
</evidence>
<feature type="transmembrane region" description="Helical" evidence="6">
    <location>
        <begin position="74"/>
        <end position="92"/>
    </location>
</feature>
<feature type="transmembrane region" description="Helical" evidence="6">
    <location>
        <begin position="98"/>
        <end position="116"/>
    </location>
</feature>
<dbReference type="Proteomes" id="UP000517916">
    <property type="component" value="Unassembled WGS sequence"/>
</dbReference>
<keyword evidence="5 6" id="KW-0472">Membrane</keyword>
<proteinExistence type="inferred from homology"/>
<accession>A0ABR6BYH3</accession>
<sequence>MTALLLALAAGAVIGLAVGALGGGGGVLAVPALTYLVGVAPNDAATASLVIVSVTSLTALCTHARAGAVRWRTGLVFASAGLLPAVAASVVSRQLPHAVLTAAFAVLAGLAAITMLRGESPAVHRAGAPMALGAGAGLGAVTGLLGVGGGFLVVPTLVSVLSLRMRAAVGTSLLVIAVNSVAALGARLITAHTALDWSALAPFTGAAVLGAWDGKRLAAKLSGTALRRAFAVLLLAVAAFMLVDAVRPR</sequence>
<feature type="transmembrane region" description="Helical" evidence="6">
    <location>
        <begin position="224"/>
        <end position="243"/>
    </location>
</feature>
<evidence type="ECO:0000256" key="6">
    <source>
        <dbReference type="RuleBase" id="RU363041"/>
    </source>
</evidence>
<evidence type="ECO:0000313" key="8">
    <source>
        <dbReference type="Proteomes" id="UP000517916"/>
    </source>
</evidence>
<feature type="transmembrane region" description="Helical" evidence="6">
    <location>
        <begin position="193"/>
        <end position="212"/>
    </location>
</feature>
<evidence type="ECO:0000256" key="3">
    <source>
        <dbReference type="ARBA" id="ARBA00022692"/>
    </source>
</evidence>
<evidence type="ECO:0000256" key="4">
    <source>
        <dbReference type="ARBA" id="ARBA00022989"/>
    </source>
</evidence>
<organism evidence="7 8">
    <name type="scientific">Kutzneria viridogrisea</name>
    <dbReference type="NCBI Taxonomy" id="47990"/>
    <lineage>
        <taxon>Bacteria</taxon>
        <taxon>Bacillati</taxon>
        <taxon>Actinomycetota</taxon>
        <taxon>Actinomycetes</taxon>
        <taxon>Pseudonocardiales</taxon>
        <taxon>Pseudonocardiaceae</taxon>
        <taxon>Kutzneria</taxon>
    </lineage>
</organism>
<gene>
    <name evidence="7" type="ORF">BC739_009222</name>
</gene>
<keyword evidence="8" id="KW-1185">Reference proteome</keyword>
<comment type="similarity">
    <text evidence="2 6">Belongs to the 4-toluene sulfonate uptake permease (TSUP) (TC 2.A.102) family.</text>
</comment>
<evidence type="ECO:0000313" key="7">
    <source>
        <dbReference type="EMBL" id="MBA8931963.1"/>
    </source>
</evidence>
<evidence type="ECO:0000256" key="5">
    <source>
        <dbReference type="ARBA" id="ARBA00023136"/>
    </source>
</evidence>
<keyword evidence="4 6" id="KW-1133">Transmembrane helix</keyword>
<dbReference type="InterPro" id="IPR051598">
    <property type="entry name" value="TSUP/Inactive_protease-like"/>
</dbReference>
<dbReference type="PANTHER" id="PTHR43701:SF2">
    <property type="entry name" value="MEMBRANE TRANSPORTER PROTEIN YJNA-RELATED"/>
    <property type="match status" value="1"/>
</dbReference>
<dbReference type="EMBL" id="JACJID010000010">
    <property type="protein sequence ID" value="MBA8931963.1"/>
    <property type="molecule type" value="Genomic_DNA"/>
</dbReference>
<feature type="transmembrane region" description="Helical" evidence="6">
    <location>
        <begin position="45"/>
        <end position="62"/>
    </location>
</feature>
<comment type="subcellular location">
    <subcellularLocation>
        <location evidence="6">Cell membrane</location>
        <topology evidence="6">Multi-pass membrane protein</topology>
    </subcellularLocation>
    <subcellularLocation>
        <location evidence="1">Membrane</location>
        <topology evidence="1">Multi-pass membrane protein</topology>
    </subcellularLocation>
</comment>